<proteinExistence type="inferred from homology"/>
<reference evidence="7" key="1">
    <citation type="submission" date="2022-05" db="EMBL/GenBank/DDBJ databases">
        <title>Sphingomonas sp. strain RMG20 Genome sequencing and assembly.</title>
        <authorList>
            <person name="Kim I."/>
        </authorList>
    </citation>
    <scope>NUCLEOTIDE SEQUENCE</scope>
    <source>
        <strain evidence="7">RMG20</strain>
    </source>
</reference>
<feature type="transmembrane region" description="Helical" evidence="6">
    <location>
        <begin position="105"/>
        <end position="124"/>
    </location>
</feature>
<feature type="transmembrane region" description="Helical" evidence="6">
    <location>
        <begin position="33"/>
        <end position="53"/>
    </location>
</feature>
<dbReference type="RefSeq" id="WP_250754800.1">
    <property type="nucleotide sequence ID" value="NZ_CP098401.1"/>
</dbReference>
<feature type="transmembrane region" description="Helical" evidence="6">
    <location>
        <begin position="153"/>
        <end position="173"/>
    </location>
</feature>
<keyword evidence="8" id="KW-1185">Reference proteome</keyword>
<keyword evidence="5 6" id="KW-0472">Membrane</keyword>
<name>A0ABY4TX39_9SPHN</name>
<dbReference type="EMBL" id="CP098401">
    <property type="protein sequence ID" value="URW76967.1"/>
    <property type="molecule type" value="Genomic_DNA"/>
</dbReference>
<evidence type="ECO:0000256" key="2">
    <source>
        <dbReference type="ARBA" id="ARBA00007375"/>
    </source>
</evidence>
<comment type="subcellular location">
    <subcellularLocation>
        <location evidence="1">Membrane</location>
        <topology evidence="1">Multi-pass membrane protein</topology>
    </subcellularLocation>
</comment>
<sequence>MESSGAVRWVWIAAMVAGVSYSLAAWSGWDGGWVIAWKGAGVGLLAVWAAVQARGTDGWLIAGMLALGALGDVLLASVGLTVGAVAFLAGHVVAIMLYRRYARGALHAPVLVIPGATIGLAAALTHDVGVAIYAAGLGTMAECAWGSRFPRRVAWGAVLFVVSDVLIFARMGVLADSIVPTLLVWPTYFAAQALIAHGVVWALREEAA</sequence>
<protein>
    <submittedName>
        <fullName evidence="7">Lysoplasmalogenase family protein</fullName>
    </submittedName>
</protein>
<evidence type="ECO:0000313" key="7">
    <source>
        <dbReference type="EMBL" id="URW76967.1"/>
    </source>
</evidence>
<accession>A0ABY4TX39</accession>
<evidence type="ECO:0000256" key="6">
    <source>
        <dbReference type="SAM" id="Phobius"/>
    </source>
</evidence>
<gene>
    <name evidence="7" type="ORF">M9980_06325</name>
</gene>
<dbReference type="Proteomes" id="UP001055580">
    <property type="component" value="Chromosome"/>
</dbReference>
<evidence type="ECO:0000256" key="5">
    <source>
        <dbReference type="ARBA" id="ARBA00023136"/>
    </source>
</evidence>
<dbReference type="PANTHER" id="PTHR31885:SF6">
    <property type="entry name" value="GH04784P"/>
    <property type="match status" value="1"/>
</dbReference>
<evidence type="ECO:0000313" key="8">
    <source>
        <dbReference type="Proteomes" id="UP001055580"/>
    </source>
</evidence>
<comment type="similarity">
    <text evidence="2">Belongs to the TMEM86 family.</text>
</comment>
<evidence type="ECO:0000256" key="4">
    <source>
        <dbReference type="ARBA" id="ARBA00022989"/>
    </source>
</evidence>
<keyword evidence="4 6" id="KW-1133">Transmembrane helix</keyword>
<keyword evidence="3 6" id="KW-0812">Transmembrane</keyword>
<feature type="transmembrane region" description="Helical" evidence="6">
    <location>
        <begin position="6"/>
        <end position="26"/>
    </location>
</feature>
<feature type="transmembrane region" description="Helical" evidence="6">
    <location>
        <begin position="185"/>
        <end position="203"/>
    </location>
</feature>
<dbReference type="Pfam" id="PF07947">
    <property type="entry name" value="YhhN"/>
    <property type="match status" value="1"/>
</dbReference>
<organism evidence="7 8">
    <name type="scientific">Sphingomonas donggukensis</name>
    <dbReference type="NCBI Taxonomy" id="2949093"/>
    <lineage>
        <taxon>Bacteria</taxon>
        <taxon>Pseudomonadati</taxon>
        <taxon>Pseudomonadota</taxon>
        <taxon>Alphaproteobacteria</taxon>
        <taxon>Sphingomonadales</taxon>
        <taxon>Sphingomonadaceae</taxon>
        <taxon>Sphingomonas</taxon>
    </lineage>
</organism>
<evidence type="ECO:0000256" key="1">
    <source>
        <dbReference type="ARBA" id="ARBA00004141"/>
    </source>
</evidence>
<feature type="transmembrane region" description="Helical" evidence="6">
    <location>
        <begin position="73"/>
        <end position="98"/>
    </location>
</feature>
<evidence type="ECO:0000256" key="3">
    <source>
        <dbReference type="ARBA" id="ARBA00022692"/>
    </source>
</evidence>
<dbReference type="PANTHER" id="PTHR31885">
    <property type="entry name" value="GH04784P"/>
    <property type="match status" value="1"/>
</dbReference>
<dbReference type="InterPro" id="IPR012506">
    <property type="entry name" value="TMEM86B-like"/>
</dbReference>